<gene>
    <name evidence="3" type="ORF">BS101_19420</name>
</gene>
<feature type="domain" description="HDOD" evidence="2">
    <location>
        <begin position="202"/>
        <end position="389"/>
    </location>
</feature>
<dbReference type="Gene3D" id="1.10.3210.10">
    <property type="entry name" value="Hypothetical protein af1432"/>
    <property type="match status" value="1"/>
</dbReference>
<dbReference type="Gene3D" id="3.20.20.450">
    <property type="entry name" value="EAL domain"/>
    <property type="match status" value="1"/>
</dbReference>
<dbReference type="SUPFAM" id="SSF141868">
    <property type="entry name" value="EAL domain-like"/>
    <property type="match status" value="1"/>
</dbReference>
<dbReference type="InterPro" id="IPR014408">
    <property type="entry name" value="dGMP_Pdiesterase_EAL/HD-GYP"/>
</dbReference>
<evidence type="ECO:0000259" key="1">
    <source>
        <dbReference type="PROSITE" id="PS50883"/>
    </source>
</evidence>
<dbReference type="OrthoDB" id="9804751at2"/>
<proteinExistence type="predicted"/>
<dbReference type="Pfam" id="PF08668">
    <property type="entry name" value="HDOD"/>
    <property type="match status" value="1"/>
</dbReference>
<keyword evidence="3" id="KW-0808">Transferase</keyword>
<dbReference type="GO" id="GO:0016301">
    <property type="term" value="F:kinase activity"/>
    <property type="evidence" value="ECO:0007669"/>
    <property type="project" value="UniProtKB-KW"/>
</dbReference>
<reference evidence="3 4" key="1">
    <citation type="submission" date="2016-12" db="EMBL/GenBank/DDBJ databases">
        <title>Complete genome sequence of Clostridium kluyveri JZZ isolated from the pit mud of a Chinese flavor liquor-making factory.</title>
        <authorList>
            <person name="Wang Y."/>
        </authorList>
    </citation>
    <scope>NUCLEOTIDE SEQUENCE [LARGE SCALE GENOMIC DNA]</scope>
    <source>
        <strain evidence="3 4">JZZ</strain>
    </source>
</reference>
<dbReference type="PROSITE" id="PS50883">
    <property type="entry name" value="EAL"/>
    <property type="match status" value="1"/>
</dbReference>
<keyword evidence="3" id="KW-0418">Kinase</keyword>
<accession>A0A1L5FCJ7</accession>
<dbReference type="Proteomes" id="UP000184604">
    <property type="component" value="Chromosome"/>
</dbReference>
<feature type="domain" description="EAL" evidence="1">
    <location>
        <begin position="1"/>
        <end position="208"/>
    </location>
</feature>
<dbReference type="RefSeq" id="WP_073540298.1">
    <property type="nucleotide sequence ID" value="NZ_CP018335.1"/>
</dbReference>
<dbReference type="SUPFAM" id="SSF109604">
    <property type="entry name" value="HD-domain/PDEase-like"/>
    <property type="match status" value="1"/>
</dbReference>
<dbReference type="SMART" id="SM00052">
    <property type="entry name" value="EAL"/>
    <property type="match status" value="1"/>
</dbReference>
<dbReference type="EMBL" id="CP018335">
    <property type="protein sequence ID" value="APM40735.1"/>
    <property type="molecule type" value="Genomic_DNA"/>
</dbReference>
<dbReference type="InterPro" id="IPR013976">
    <property type="entry name" value="HDOD"/>
</dbReference>
<evidence type="ECO:0000313" key="4">
    <source>
        <dbReference type="Proteomes" id="UP000184604"/>
    </source>
</evidence>
<organism evidence="3 4">
    <name type="scientific">Clostridium kluyveri</name>
    <dbReference type="NCBI Taxonomy" id="1534"/>
    <lineage>
        <taxon>Bacteria</taxon>
        <taxon>Bacillati</taxon>
        <taxon>Bacillota</taxon>
        <taxon>Clostridia</taxon>
        <taxon>Eubacteriales</taxon>
        <taxon>Clostridiaceae</taxon>
        <taxon>Clostridium</taxon>
    </lineage>
</organism>
<dbReference type="PANTHER" id="PTHR33525">
    <property type="match status" value="1"/>
</dbReference>
<name>A0A1L5FCJ7_CLOKL</name>
<dbReference type="InterPro" id="IPR035919">
    <property type="entry name" value="EAL_sf"/>
</dbReference>
<protein>
    <submittedName>
        <fullName evidence="3">Histidine kinase</fullName>
    </submittedName>
</protein>
<sequence>MNIFIARQPILDKYNKIYGYELLFRNDIKKNKYSENDGDKATMEIIINSFFYMDINKMTQNKMAFINFTENILTSQIFQIISPKTIVIEILENIRPSNKIINACKILKQYGFTLALDDFSFSYEYEQLIKLVDIIKVDFNITKGYERKNIVKLINTIKPKNIKFLAEKIETLYDFNEAIKYGYTYFQGYYFSKPTIISGKKIPENELIYVKILNEVNSEEISITKIENLIKNDVSLSYNLLKIINSAEFCLKTRIESVKQALIYFGEDRIKKWINLTCLKLISHDKPEIFMINTLVRAHFAELIFIKLGLARDSFNAFLTGMLSLIDIILERPLKEILEELNISDEVKSGLLGEKNNYYKILKLIIAYENEQWDKVKLLNLDFGLDDTDLINTYFESIYQVNLYL</sequence>
<dbReference type="Pfam" id="PF00563">
    <property type="entry name" value="EAL"/>
    <property type="match status" value="1"/>
</dbReference>
<dbReference type="InterPro" id="IPR001633">
    <property type="entry name" value="EAL_dom"/>
</dbReference>
<evidence type="ECO:0000259" key="2">
    <source>
        <dbReference type="PROSITE" id="PS51833"/>
    </source>
</evidence>
<dbReference type="PROSITE" id="PS51833">
    <property type="entry name" value="HDOD"/>
    <property type="match status" value="1"/>
</dbReference>
<dbReference type="AlphaFoldDB" id="A0A1L5FCJ7"/>
<dbReference type="PANTHER" id="PTHR33525:SF4">
    <property type="entry name" value="CYCLIC DI-GMP PHOSPHODIESTERASE CDGJ"/>
    <property type="match status" value="1"/>
</dbReference>
<evidence type="ECO:0000313" key="3">
    <source>
        <dbReference type="EMBL" id="APM40735.1"/>
    </source>
</evidence>
<dbReference type="InterPro" id="IPR052340">
    <property type="entry name" value="RNase_Y/CdgJ"/>
</dbReference>
<dbReference type="PIRSF" id="PIRSF003180">
    <property type="entry name" value="DiGMPpdiest_YuxH"/>
    <property type="match status" value="1"/>
</dbReference>